<evidence type="ECO:0000259" key="1">
    <source>
        <dbReference type="PROSITE" id="PS51379"/>
    </source>
</evidence>
<dbReference type="GeneID" id="97764898"/>
<dbReference type="STRING" id="71657.SAMN02982996_02026"/>
<dbReference type="InterPro" id="IPR009051">
    <property type="entry name" value="Helical_ferredxn"/>
</dbReference>
<dbReference type="Proteomes" id="UP000187280">
    <property type="component" value="Unassembled WGS sequence"/>
</dbReference>
<dbReference type="GO" id="GO:0051536">
    <property type="term" value="F:iron-sulfur cluster binding"/>
    <property type="evidence" value="ECO:0007669"/>
    <property type="project" value="InterPro"/>
</dbReference>
<dbReference type="RefSeq" id="WP_026743847.1">
    <property type="nucleotide sequence ID" value="NZ_FNQS01000006.1"/>
</dbReference>
<dbReference type="EMBL" id="FNQS01000006">
    <property type="protein sequence ID" value="SEA61168.1"/>
    <property type="molecule type" value="Genomic_DNA"/>
</dbReference>
<gene>
    <name evidence="2" type="ORF">SAMN02982996_02026</name>
</gene>
<sequence>MKNQTPVGVNTPGIRAERLRREEYARQFGDSAPPLTATQAVIEADRCYYCFDAPCTRSCPADIDVPSFIHRIAQDNVRGAAEAILRENVLGGMCARVCPTETLCEQACVRHDQDGKPVKIGLLQRFATDAYFANPGRPLFMRAAATGKKVAVVGAGPAGLTVAHRLAVSGHHVVIFDARPKPGGLNEYGLAAYKTTDDFAQKEIAWLLSVGGIELRLGQRLGRDMTLEQLRAGFDAVFLGMGLAGVNALGIQETPLSGVREAVDFIAELRQAADFSRVPVGREVVVIGGGMTAVDAAVQAKKLGAREVTLVYRRSEAEMKASPHEQAWAKQCGVTLRFWSAPQAIHGENGVVTGVSFTVMQREDGKLVASGETYTLPADMVLKAIGQTYDPAPAGDAIRLIDRRIATDDAGRTSLPGVWAGGDCCAGGLDLTVDAVRQGKIAARDIDLALTVSGRQVVNDASISVLLDRGCAHG</sequence>
<dbReference type="eggNOG" id="COG0493">
    <property type="taxonomic scope" value="Bacteria"/>
</dbReference>
<organism evidence="2 3">
    <name type="scientific">Lonsdalea quercina</name>
    <dbReference type="NCBI Taxonomy" id="71657"/>
    <lineage>
        <taxon>Bacteria</taxon>
        <taxon>Pseudomonadati</taxon>
        <taxon>Pseudomonadota</taxon>
        <taxon>Gammaproteobacteria</taxon>
        <taxon>Enterobacterales</taxon>
        <taxon>Pectobacteriaceae</taxon>
        <taxon>Lonsdalea</taxon>
    </lineage>
</organism>
<dbReference type="InterPro" id="IPR036188">
    <property type="entry name" value="FAD/NAD-bd_sf"/>
</dbReference>
<reference evidence="2 3" key="1">
    <citation type="submission" date="2016-10" db="EMBL/GenBank/DDBJ databases">
        <authorList>
            <person name="de Groot N.N."/>
        </authorList>
    </citation>
    <scope>NUCLEOTIDE SEQUENCE [LARGE SCALE GENOMIC DNA]</scope>
    <source>
        <strain evidence="2 3">ATCC 29281</strain>
    </source>
</reference>
<feature type="domain" description="4Fe-4S ferredoxin-type" evidence="1">
    <location>
        <begin position="38"/>
        <end position="71"/>
    </location>
</feature>
<keyword evidence="3" id="KW-1185">Reference proteome</keyword>
<evidence type="ECO:0000313" key="2">
    <source>
        <dbReference type="EMBL" id="SEA61168.1"/>
    </source>
</evidence>
<dbReference type="InterPro" id="IPR028261">
    <property type="entry name" value="DPD_II"/>
</dbReference>
<dbReference type="InterPro" id="IPR017896">
    <property type="entry name" value="4Fe4S_Fe-S-bd"/>
</dbReference>
<name>A0A1H4CLH3_9GAMM</name>
<accession>A0A1H4CLH3</accession>
<dbReference type="PROSITE" id="PS51379">
    <property type="entry name" value="4FE4S_FER_2"/>
    <property type="match status" value="1"/>
</dbReference>
<dbReference type="PRINTS" id="PR00419">
    <property type="entry name" value="ADXRDTASE"/>
</dbReference>
<dbReference type="InterPro" id="IPR023753">
    <property type="entry name" value="FAD/NAD-binding_dom"/>
</dbReference>
<dbReference type="SUPFAM" id="SSF46548">
    <property type="entry name" value="alpha-helical ferredoxin"/>
    <property type="match status" value="1"/>
</dbReference>
<dbReference type="Gene3D" id="1.10.1060.10">
    <property type="entry name" value="Alpha-helical ferredoxin"/>
    <property type="match status" value="1"/>
</dbReference>
<proteinExistence type="predicted"/>
<dbReference type="SUPFAM" id="SSF51971">
    <property type="entry name" value="Nucleotide-binding domain"/>
    <property type="match status" value="1"/>
</dbReference>
<dbReference type="Pfam" id="PF07992">
    <property type="entry name" value="Pyr_redox_2"/>
    <property type="match status" value="1"/>
</dbReference>
<dbReference type="Gene3D" id="3.50.50.60">
    <property type="entry name" value="FAD/NAD(P)-binding domain"/>
    <property type="match status" value="3"/>
</dbReference>
<protein>
    <submittedName>
        <fullName evidence="2">Glutamate synthase (NADPH/NADH) small chain</fullName>
    </submittedName>
</protein>
<dbReference type="Pfam" id="PF14691">
    <property type="entry name" value="Fer4_20"/>
    <property type="match status" value="1"/>
</dbReference>
<dbReference type="PANTHER" id="PTHR42783">
    <property type="entry name" value="GLUTAMATE SYNTHASE [NADPH] SMALL CHAIN"/>
    <property type="match status" value="1"/>
</dbReference>
<dbReference type="GO" id="GO:0016491">
    <property type="term" value="F:oxidoreductase activity"/>
    <property type="evidence" value="ECO:0007669"/>
    <property type="project" value="InterPro"/>
</dbReference>
<dbReference type="PANTHER" id="PTHR42783:SF3">
    <property type="entry name" value="GLUTAMATE SYNTHASE [NADPH] SMALL CHAIN-RELATED"/>
    <property type="match status" value="1"/>
</dbReference>
<evidence type="ECO:0000313" key="3">
    <source>
        <dbReference type="Proteomes" id="UP000187280"/>
    </source>
</evidence>
<dbReference type="AlphaFoldDB" id="A0A1H4CLH3"/>